<dbReference type="OrthoDB" id="3577104at2"/>
<dbReference type="RefSeq" id="WP_133907016.1">
    <property type="nucleotide sequence ID" value="NZ_SOCP01000016.1"/>
</dbReference>
<organism evidence="1 2">
    <name type="scientific">Actinophytocola oryzae</name>
    <dbReference type="NCBI Taxonomy" id="502181"/>
    <lineage>
        <taxon>Bacteria</taxon>
        <taxon>Bacillati</taxon>
        <taxon>Actinomycetota</taxon>
        <taxon>Actinomycetes</taxon>
        <taxon>Pseudonocardiales</taxon>
        <taxon>Pseudonocardiaceae</taxon>
    </lineage>
</organism>
<evidence type="ECO:0000313" key="2">
    <source>
        <dbReference type="Proteomes" id="UP000294927"/>
    </source>
</evidence>
<name>A0A4R7V583_9PSEU</name>
<gene>
    <name evidence="1" type="ORF">CLV71_11639</name>
</gene>
<proteinExistence type="predicted"/>
<dbReference type="EMBL" id="SOCP01000016">
    <property type="protein sequence ID" value="TDV43105.1"/>
    <property type="molecule type" value="Genomic_DNA"/>
</dbReference>
<evidence type="ECO:0000313" key="1">
    <source>
        <dbReference type="EMBL" id="TDV43105.1"/>
    </source>
</evidence>
<accession>A0A4R7V583</accession>
<dbReference type="Proteomes" id="UP000294927">
    <property type="component" value="Unassembled WGS sequence"/>
</dbReference>
<protein>
    <submittedName>
        <fullName evidence="1">Uncharacterized protein</fullName>
    </submittedName>
</protein>
<dbReference type="AlphaFoldDB" id="A0A4R7V583"/>
<comment type="caution">
    <text evidence="1">The sequence shown here is derived from an EMBL/GenBank/DDBJ whole genome shotgun (WGS) entry which is preliminary data.</text>
</comment>
<keyword evidence="2" id="KW-1185">Reference proteome</keyword>
<sequence length="142" mass="15245">MANEPSGLGPLGDVQVVAAMLRTDEADVRSFARVLTGALAEALPAGMVEVEYRRGFAGRLAGRDPRPVSVVVHGAEQDLSLRESDRSGVDTEVRHVVGGVVISRTRVDLDTWLWMLAETVMAAATRTAATQRAFERFMHGGA</sequence>
<reference evidence="1 2" key="1">
    <citation type="submission" date="2019-03" db="EMBL/GenBank/DDBJ databases">
        <title>Genomic Encyclopedia of Archaeal and Bacterial Type Strains, Phase II (KMG-II): from individual species to whole genera.</title>
        <authorList>
            <person name="Goeker M."/>
        </authorList>
    </citation>
    <scope>NUCLEOTIDE SEQUENCE [LARGE SCALE GENOMIC DNA]</scope>
    <source>
        <strain evidence="1 2">DSM 45499</strain>
    </source>
</reference>